<dbReference type="EMBL" id="UOFK01000290">
    <property type="protein sequence ID" value="VAW81993.1"/>
    <property type="molecule type" value="Genomic_DNA"/>
</dbReference>
<sequence length="394" mass="45331">MNAHACRRYAGLISVRVARIVVLLGLLFITSSQVVLAAGPNFGAYSESVEDMRIKVSGGYFLVTRTWVGNGWMLNRRLFHPYFGPEGSGNGIFGYTVFNSIIRNGDKYYRVGDTNRFTNPLDPRKMITEIESGYRWEDRAGNWITYNTFFRFLAYGDRNGVNVTARRESGGNISGFVDRNGKQFLWLEYNRFGRITAVRDYSGRRVEYRYIADSSSIDRVIDVRGNVWTYTYEGTKLKTKTDPEGRTVTINYGANRTVAGSSEEGKTFKYEYDKKKKEFYKQIRSASGRITEIWYDKEGDIFRRDVAGRTVSLMTKDGRNRIETDESGNKTRRDYDEWKNLTRIIYPDNSEETMRYDPVYSNLLEKVDANGTITRHDYDAKGNLIQTIEAAGKP</sequence>
<dbReference type="Gene3D" id="2.180.10.10">
    <property type="entry name" value="RHS repeat-associated core"/>
    <property type="match status" value="1"/>
</dbReference>
<organism evidence="1">
    <name type="scientific">hydrothermal vent metagenome</name>
    <dbReference type="NCBI Taxonomy" id="652676"/>
    <lineage>
        <taxon>unclassified sequences</taxon>
        <taxon>metagenomes</taxon>
        <taxon>ecological metagenomes</taxon>
    </lineage>
</organism>
<evidence type="ECO:0008006" key="2">
    <source>
        <dbReference type="Google" id="ProtNLM"/>
    </source>
</evidence>
<reference evidence="1" key="1">
    <citation type="submission" date="2018-06" db="EMBL/GenBank/DDBJ databases">
        <authorList>
            <person name="Zhirakovskaya E."/>
        </authorList>
    </citation>
    <scope>NUCLEOTIDE SEQUENCE</scope>
</reference>
<gene>
    <name evidence="1" type="ORF">MNBD_GAMMA13-294</name>
</gene>
<accession>A0A3B0Z158</accession>
<dbReference type="Pfam" id="PF05593">
    <property type="entry name" value="RHS_repeat"/>
    <property type="match status" value="1"/>
</dbReference>
<feature type="non-terminal residue" evidence="1">
    <location>
        <position position="394"/>
    </location>
</feature>
<dbReference type="AlphaFoldDB" id="A0A3B0Z158"/>
<evidence type="ECO:0000313" key="1">
    <source>
        <dbReference type="EMBL" id="VAW81993.1"/>
    </source>
</evidence>
<protein>
    <recommendedName>
        <fullName evidence="2">Rhs-family protein</fullName>
    </recommendedName>
</protein>
<name>A0A3B0Z158_9ZZZZ</name>
<dbReference type="InterPro" id="IPR031325">
    <property type="entry name" value="RHS_repeat"/>
</dbReference>
<proteinExistence type="predicted"/>